<evidence type="ECO:0000259" key="3">
    <source>
        <dbReference type="PROSITE" id="PS51332"/>
    </source>
</evidence>
<dbReference type="InterPro" id="IPR006158">
    <property type="entry name" value="Cobalamin-bd"/>
</dbReference>
<dbReference type="GO" id="GO:0050667">
    <property type="term" value="P:homocysteine metabolic process"/>
    <property type="evidence" value="ECO:0007669"/>
    <property type="project" value="TreeGrafter"/>
</dbReference>
<dbReference type="AlphaFoldDB" id="A8ZRV4"/>
<proteinExistence type="predicted"/>
<dbReference type="KEGG" id="dol:Dole_0061"/>
<dbReference type="EMBL" id="CP000859">
    <property type="protein sequence ID" value="ABW65871.1"/>
    <property type="molecule type" value="Genomic_DNA"/>
</dbReference>
<dbReference type="STRING" id="96561.Dole_0061"/>
<dbReference type="HOGENOM" id="CLU_082102_1_0_7"/>
<gene>
    <name evidence="4" type="ordered locus">Dole_0061</name>
</gene>
<dbReference type="InterPro" id="IPR036724">
    <property type="entry name" value="Cobalamin-bd_sf"/>
</dbReference>
<dbReference type="GO" id="GO:0046872">
    <property type="term" value="F:metal ion binding"/>
    <property type="evidence" value="ECO:0007669"/>
    <property type="project" value="UniProtKB-KW"/>
</dbReference>
<dbReference type="PANTHER" id="PTHR45833">
    <property type="entry name" value="METHIONINE SYNTHASE"/>
    <property type="match status" value="1"/>
</dbReference>
<sequence length="217" mass="23518">MNDSATLDLVETSVCASDTDALLSLLPALQEQNTADTLLDALNRGIEQARRNFKQGSFALPDFLLAIDAYRTGTAFLKDRFPEAGDRKAPKIVIGVVEGDVHDMGKNIVAAVLEACGFHVTDLGKNVPNETFLEAIEAERPDIVALSSMMSTTLENMNRLIEQVKRAYPDTLILVGGAPFDPELARHMGADGYAENVITIPDETRRVLTTGSAKQLT</sequence>
<dbReference type="PROSITE" id="PS51332">
    <property type="entry name" value="B12_BINDING"/>
    <property type="match status" value="1"/>
</dbReference>
<dbReference type="eggNOG" id="COG5012">
    <property type="taxonomic scope" value="Bacteria"/>
</dbReference>
<evidence type="ECO:0000313" key="5">
    <source>
        <dbReference type="Proteomes" id="UP000008561"/>
    </source>
</evidence>
<accession>A8ZRV4</accession>
<dbReference type="Gene3D" id="3.40.50.280">
    <property type="entry name" value="Cobalamin-binding domain"/>
    <property type="match status" value="1"/>
</dbReference>
<dbReference type="RefSeq" id="WP_012173490.1">
    <property type="nucleotide sequence ID" value="NC_009943.1"/>
</dbReference>
<dbReference type="Pfam" id="PF02310">
    <property type="entry name" value="B12-binding"/>
    <property type="match status" value="1"/>
</dbReference>
<dbReference type="GO" id="GO:0031419">
    <property type="term" value="F:cobalamin binding"/>
    <property type="evidence" value="ECO:0007669"/>
    <property type="project" value="InterPro"/>
</dbReference>
<name>A8ZRV4_DESOH</name>
<evidence type="ECO:0000256" key="1">
    <source>
        <dbReference type="ARBA" id="ARBA00022723"/>
    </source>
</evidence>
<dbReference type="SUPFAM" id="SSF52242">
    <property type="entry name" value="Cobalamin (vitamin B12)-binding domain"/>
    <property type="match status" value="1"/>
</dbReference>
<dbReference type="GO" id="GO:0046653">
    <property type="term" value="P:tetrahydrofolate metabolic process"/>
    <property type="evidence" value="ECO:0007669"/>
    <property type="project" value="TreeGrafter"/>
</dbReference>
<keyword evidence="1" id="KW-0479">Metal-binding</keyword>
<evidence type="ECO:0000256" key="2">
    <source>
        <dbReference type="ARBA" id="ARBA00023285"/>
    </source>
</evidence>
<reference evidence="4 5" key="1">
    <citation type="submission" date="2007-10" db="EMBL/GenBank/DDBJ databases">
        <title>Complete sequence of Desulfococcus oleovorans Hxd3.</title>
        <authorList>
            <consortium name="US DOE Joint Genome Institute"/>
            <person name="Copeland A."/>
            <person name="Lucas S."/>
            <person name="Lapidus A."/>
            <person name="Barry K."/>
            <person name="Glavina del Rio T."/>
            <person name="Dalin E."/>
            <person name="Tice H."/>
            <person name="Pitluck S."/>
            <person name="Kiss H."/>
            <person name="Brettin T."/>
            <person name="Bruce D."/>
            <person name="Detter J.C."/>
            <person name="Han C."/>
            <person name="Schmutz J."/>
            <person name="Larimer F."/>
            <person name="Land M."/>
            <person name="Hauser L."/>
            <person name="Kyrpides N."/>
            <person name="Kim E."/>
            <person name="Wawrik B."/>
            <person name="Richardson P."/>
        </authorList>
    </citation>
    <scope>NUCLEOTIDE SEQUENCE [LARGE SCALE GENOMIC DNA]</scope>
    <source>
        <strain evidence="5">DSM 6200 / JCM 39069 / Hxd3</strain>
    </source>
</reference>
<keyword evidence="5" id="KW-1185">Reference proteome</keyword>
<evidence type="ECO:0000313" key="4">
    <source>
        <dbReference type="EMBL" id="ABW65871.1"/>
    </source>
</evidence>
<dbReference type="InterPro" id="IPR050554">
    <property type="entry name" value="Met_Synthase/Corrinoid"/>
</dbReference>
<dbReference type="GO" id="GO:0005829">
    <property type="term" value="C:cytosol"/>
    <property type="evidence" value="ECO:0007669"/>
    <property type="project" value="TreeGrafter"/>
</dbReference>
<protein>
    <submittedName>
        <fullName evidence="4">Cobalamin B12-binding domain protein</fullName>
    </submittedName>
</protein>
<feature type="domain" description="B12-binding" evidence="3">
    <location>
        <begin position="89"/>
        <end position="214"/>
    </location>
</feature>
<dbReference type="PANTHER" id="PTHR45833:SF1">
    <property type="entry name" value="METHIONINE SYNTHASE"/>
    <property type="match status" value="1"/>
</dbReference>
<dbReference type="GO" id="GO:0008705">
    <property type="term" value="F:methionine synthase activity"/>
    <property type="evidence" value="ECO:0007669"/>
    <property type="project" value="TreeGrafter"/>
</dbReference>
<keyword evidence="2" id="KW-0170">Cobalt</keyword>
<organism evidence="4 5">
    <name type="scientific">Desulfosudis oleivorans (strain DSM 6200 / JCM 39069 / Hxd3)</name>
    <name type="common">Desulfococcus oleovorans</name>
    <dbReference type="NCBI Taxonomy" id="96561"/>
    <lineage>
        <taxon>Bacteria</taxon>
        <taxon>Pseudomonadati</taxon>
        <taxon>Thermodesulfobacteriota</taxon>
        <taxon>Desulfobacteria</taxon>
        <taxon>Desulfobacterales</taxon>
        <taxon>Desulfosudaceae</taxon>
        <taxon>Desulfosudis</taxon>
    </lineage>
</organism>
<dbReference type="Proteomes" id="UP000008561">
    <property type="component" value="Chromosome"/>
</dbReference>